<organism evidence="6 7">
    <name type="scientific">Frondihabitans peucedani</name>
    <dbReference type="NCBI Taxonomy" id="598626"/>
    <lineage>
        <taxon>Bacteria</taxon>
        <taxon>Bacillati</taxon>
        <taxon>Actinomycetota</taxon>
        <taxon>Actinomycetes</taxon>
        <taxon>Micrococcales</taxon>
        <taxon>Microbacteriaceae</taxon>
        <taxon>Frondihabitans</taxon>
    </lineage>
</organism>
<gene>
    <name evidence="6" type="ORF">GCM10022256_28920</name>
</gene>
<evidence type="ECO:0000256" key="1">
    <source>
        <dbReference type="ARBA" id="ARBA00023015"/>
    </source>
</evidence>
<dbReference type="Gene3D" id="1.10.260.40">
    <property type="entry name" value="lambda repressor-like DNA-binding domains"/>
    <property type="match status" value="1"/>
</dbReference>
<dbReference type="InterPro" id="IPR046335">
    <property type="entry name" value="LacI/GalR-like_sensor"/>
</dbReference>
<comment type="caution">
    <text evidence="6">The sequence shown here is derived from an EMBL/GenBank/DDBJ whole genome shotgun (WGS) entry which is preliminary data.</text>
</comment>
<feature type="compositionally biased region" description="Basic and acidic residues" evidence="4">
    <location>
        <begin position="320"/>
        <end position="329"/>
    </location>
</feature>
<protein>
    <recommendedName>
        <fullName evidence="5">HTH lacI-type domain-containing protein</fullName>
    </recommendedName>
</protein>
<dbReference type="SUPFAM" id="SSF53822">
    <property type="entry name" value="Periplasmic binding protein-like I"/>
    <property type="match status" value="1"/>
</dbReference>
<dbReference type="InterPro" id="IPR028082">
    <property type="entry name" value="Peripla_BP_I"/>
</dbReference>
<dbReference type="SMART" id="SM00354">
    <property type="entry name" value="HTH_LACI"/>
    <property type="match status" value="1"/>
</dbReference>
<dbReference type="SUPFAM" id="SSF47413">
    <property type="entry name" value="lambda repressor-like DNA-binding domains"/>
    <property type="match status" value="1"/>
</dbReference>
<dbReference type="PANTHER" id="PTHR30146">
    <property type="entry name" value="LACI-RELATED TRANSCRIPTIONAL REPRESSOR"/>
    <property type="match status" value="1"/>
</dbReference>
<feature type="domain" description="HTH lacI-type" evidence="5">
    <location>
        <begin position="10"/>
        <end position="64"/>
    </location>
</feature>
<dbReference type="Proteomes" id="UP001501594">
    <property type="component" value="Unassembled WGS sequence"/>
</dbReference>
<evidence type="ECO:0000313" key="7">
    <source>
        <dbReference type="Proteomes" id="UP001501594"/>
    </source>
</evidence>
<dbReference type="InterPro" id="IPR000843">
    <property type="entry name" value="HTH_LacI"/>
</dbReference>
<feature type="region of interest" description="Disordered" evidence="4">
    <location>
        <begin position="320"/>
        <end position="341"/>
    </location>
</feature>
<dbReference type="Pfam" id="PF13377">
    <property type="entry name" value="Peripla_BP_3"/>
    <property type="match status" value="1"/>
</dbReference>
<dbReference type="Gene3D" id="3.40.50.2300">
    <property type="match status" value="2"/>
</dbReference>
<accession>A0ABP8E5L6</accession>
<reference evidence="7" key="1">
    <citation type="journal article" date="2019" name="Int. J. Syst. Evol. Microbiol.">
        <title>The Global Catalogue of Microorganisms (GCM) 10K type strain sequencing project: providing services to taxonomists for standard genome sequencing and annotation.</title>
        <authorList>
            <consortium name="The Broad Institute Genomics Platform"/>
            <consortium name="The Broad Institute Genome Sequencing Center for Infectious Disease"/>
            <person name="Wu L."/>
            <person name="Ma J."/>
        </authorList>
    </citation>
    <scope>NUCLEOTIDE SEQUENCE [LARGE SCALE GENOMIC DNA]</scope>
    <source>
        <strain evidence="7">JCM 17442</strain>
    </source>
</reference>
<evidence type="ECO:0000256" key="4">
    <source>
        <dbReference type="SAM" id="MobiDB-lite"/>
    </source>
</evidence>
<evidence type="ECO:0000313" key="6">
    <source>
        <dbReference type="EMBL" id="GAA4267280.1"/>
    </source>
</evidence>
<keyword evidence="7" id="KW-1185">Reference proteome</keyword>
<dbReference type="InterPro" id="IPR010982">
    <property type="entry name" value="Lambda_DNA-bd_dom_sf"/>
</dbReference>
<dbReference type="PROSITE" id="PS50932">
    <property type="entry name" value="HTH_LACI_2"/>
    <property type="match status" value="1"/>
</dbReference>
<keyword evidence="1" id="KW-0805">Transcription regulation</keyword>
<dbReference type="RefSeq" id="WP_344797434.1">
    <property type="nucleotide sequence ID" value="NZ_BAABAU010000004.1"/>
</dbReference>
<evidence type="ECO:0000259" key="5">
    <source>
        <dbReference type="PROSITE" id="PS50932"/>
    </source>
</evidence>
<proteinExistence type="predicted"/>
<dbReference type="EMBL" id="BAABAU010000004">
    <property type="protein sequence ID" value="GAA4267280.1"/>
    <property type="molecule type" value="Genomic_DNA"/>
</dbReference>
<dbReference type="CDD" id="cd01392">
    <property type="entry name" value="HTH_LacI"/>
    <property type="match status" value="1"/>
</dbReference>
<sequence length="341" mass="35892">MAQAPRSRTAPIRAVAELAGVSVSTVSRVMNGKASVDPAIAVRVRAAAQELGYTPNPLARSLVLGRTTTVAILVPDLGNPTFQSMMRGVSRAAARDGFRVLVADSAEDVREEGVLAVEMRRRSDAIVLCAPRMPDDLLQELLPQLEPAVLVNRLDASGGAPSVSADYEAGIRPLLEHLAGLGHRRLAFLQGAHESASNAARLRGIRAFADAHPGLRIDVLDCGTAFADGHAAAPEIAGSRHTAAVCFNDLVALGLLSGLAELGVRVPDDVSVTGFDDIPFARYTTPPLTTASVPVEELGEEAWRRLRAMIAGDAPAPDARFRPSLEVRRSTAGPRAEAGTT</sequence>
<keyword evidence="2" id="KW-0238">DNA-binding</keyword>
<dbReference type="PANTHER" id="PTHR30146:SF138">
    <property type="entry name" value="TRANSCRIPTIONAL REGULATORY PROTEIN"/>
    <property type="match status" value="1"/>
</dbReference>
<evidence type="ECO:0000256" key="3">
    <source>
        <dbReference type="ARBA" id="ARBA00023163"/>
    </source>
</evidence>
<keyword evidence="3" id="KW-0804">Transcription</keyword>
<name>A0ABP8E5L6_9MICO</name>
<evidence type="ECO:0000256" key="2">
    <source>
        <dbReference type="ARBA" id="ARBA00023125"/>
    </source>
</evidence>
<dbReference type="Pfam" id="PF00356">
    <property type="entry name" value="LacI"/>
    <property type="match status" value="1"/>
</dbReference>
<dbReference type="CDD" id="cd06267">
    <property type="entry name" value="PBP1_LacI_sugar_binding-like"/>
    <property type="match status" value="1"/>
</dbReference>